<dbReference type="VEuPathDB" id="VectorBase:ADAC006174"/>
<organism evidence="4">
    <name type="scientific">Anopheles darlingi</name>
    <name type="common">Mosquito</name>
    <dbReference type="NCBI Taxonomy" id="43151"/>
    <lineage>
        <taxon>Eukaryota</taxon>
        <taxon>Metazoa</taxon>
        <taxon>Ecdysozoa</taxon>
        <taxon>Arthropoda</taxon>
        <taxon>Hexapoda</taxon>
        <taxon>Insecta</taxon>
        <taxon>Pterygota</taxon>
        <taxon>Neoptera</taxon>
        <taxon>Endopterygota</taxon>
        <taxon>Diptera</taxon>
        <taxon>Nematocera</taxon>
        <taxon>Culicoidea</taxon>
        <taxon>Culicidae</taxon>
        <taxon>Anophelinae</taxon>
        <taxon>Anopheles</taxon>
    </lineage>
</organism>
<dbReference type="PROSITE" id="PS00028">
    <property type="entry name" value="ZINC_FINGER_C2H2_1"/>
    <property type="match status" value="4"/>
</dbReference>
<feature type="region of interest" description="Disordered" evidence="2">
    <location>
        <begin position="3730"/>
        <end position="3762"/>
    </location>
</feature>
<evidence type="ECO:0000313" key="6">
    <source>
        <dbReference type="Proteomes" id="UP000000673"/>
    </source>
</evidence>
<sequence length="4569" mass="507433">MKLLPVGSREHKQPDMNLEDDIQNVASQICRSSSAPQVDTPKIAEKEQSKTLHPIDITQHSSASRRTTLRRTTYLRDDASSPSSSVINNLNENASQHSSKQFNNETSTKLHLTTDLLTSEPRLVCSLPLERLHSILESLNLTKKSIEIEANSGNLKMSLFDKNSTICKVLCLYCDRTFNNQQLMRKHSDRTHRVLKKCRSSTRVITASSSADVSSCCSLCNKGMAFSPASQDLTRLFKHMIKFHADQYHACEHCFIRFPNEESRLAHFKLMHPTAPANIPATKSKAALKAFGSGIPGSGNYSSAKVSDLDSSTASLQEKQKRTKDIITENEDGGEHVHRTTTIICSEDSIRSNIRLRSSLRNSKSSQPLNNAVLANESKSKSFKKSQRLIMRNTEPMLLSRLGIAQHRLPRQSRRLLAAAAPTSVIPSDVSASNIVRGTKKKIPANVADEVFSADNCNEKVTRSKRSTTSISPTYSSAISHSPIDINGCRSKAHENSSISYTTACNSNNNIQHSRTSGSATCSASVPGNSVSIISGGSAVHVITNNFNSCANTSNVLFDEDFYENVTNNVHQNLSCYLDGKLYASKPNTPSPISPVVVMPAVRSTVVKSPFSTESMIHEATNLPTVTVSFPTLLTAEQYGRDSVANLSVVSKTRKPITKQSWKWKWDFVKKYKYVNENGRIVKKIKQPMMGLRDLTKLDMWTQLSMRSKHEYSAKLVEAVQNSSDRPILEVGAVLRQEKRILVEQLNQILNARLFPPIDLEQQDQRKVKLESNNVVEASENNLASAVNQCSASTESNDSLSSVFHQEQEFLHTLQLVQMKKHPYQESVVLSGEWARPRCYVCYGCGTKFASSNQMEEHNSARHPLVYSTCYEIVGRELIENHLYRHFFIPLTALKMQRLYCQKYLHCGMINDLTSIKWQNSQRMAIGNHEIKNEDSSSNEATSFSTVTSASSCTSSSYSNSFNSSAVTMLSSFIGENCKNGIITFNADVRSGAIEQDCNPIVCSKCFKECSNLLMLYAHILHCSNDYFWIQAKKRMKYRRAKRRRGGGYRNTINNLSMALADSGKNVQKPHPFMTQALPAESAIPLLPSATSKTALQDNNNANTNVLVVINGDHKKNKSSKLKESDGDIVKRLLANLPEKRNSRQISQRHAKDKHTRNRLDSSSSLNIDIAKLSKNARNSDSQNHTVTNRATRRIATENSLNSNAKKYKKSLPNLGKLMKKNQRKTSNAGSTSNAGLCSTATTTWKTRVISQTAIPKSYSTTPLLEVEKKLTKPRIKRKDSKSTLSRTVLLKVAGKKKQISKSKLIPKGTVVIKNAAKWRRNTLQLRNLSTIRHTVVRSNHLAEYNEKKSKTVVITNVADDKNIVSFAKPTECSNPIEFLQNEKLLTEVSIEQTLSPNKNENIINHSSDKGTEENSCISRSDKTEIYCNAAIVTKKNDIDLNGLNHRHCESFSGDDNGQTLASSESGISQTKLNEPFHAFQMPLQRNYSHLSMSKEANQTLSAPIRNSTPQLIDTLKQPFEMEEPCANYISPVSLAVGNQPIVHKRRPKKLIDCIAMLTGKLSERFGVDFFSQSDRNGSLKSISAVQDQLSPPLKCSSKENEMVNVSEKQNSHINACETLIVPESNINAFPAKVIGDTGMGESNTVSNNVLANFKSLSNDGLSYKLPVNTAWIATALCQTPEKSKQSVNHTPGTSRTSSKCLVKELKITNQEKSTSTIASPVNKKSALNVEQLSEVSDEPLNLCKNNSLCSKNDSHPSNYSLGILPTLAHKIQQSSLAFNGLLTTMTHSSSPYQQREQEMSNDTSYVHQISNGMTNEKRGFRKIALPIDGVPAHNSLSVSPKDGSGNLASIKLPPGLIIERVECKQSRPIVSKEIPSVTIVARNRSPLRTVDKRNLNALSCSISKPPFARQQQPHTTNNFPVLIDTSTEGRDANENVPGTQQYKVQQKNQELNGLQQHLYLKDNELSSSTRHVGQSLYYERGSLIENHISVTITTANRIDAHQVTMEKDSLYQAKNNTITFNTGMDQQHNNTFERIPFNTITSSASSVSPTVTPVSHKCPQMVTKPLQQNHGDKSGRATLIIPQVPMPPTITERPRRKSFFSAISSRSPMHSTPVDTNTGAESHTSFENNTTSNEETPFKAIGPKHRSPTLSEANLLASMPLSLLHSGVCNGSHLALASVRLPPHLKPPEIPPLTIPSLGSTPCIEHIWSQPKRSREGTTCENAYSINRNKLLATKSSLQCSSISEKIKPMNITNKLIIALKDCSSHLSDDQETISRQPDISECPEKVTIQERVCKTNGEIGTVSEKLSLLGQPDISECPGKVMIQERVCKTNGEIGTVSEKLSLSGIDLSSGTIPNFVQLCERQVDSSNCILSNDIIEAKKRNCEQQNDKEFCERPQQTIEQAENTIDSLEKNPSTQELSDTERNVTMSSVASDSRLDGPSRLTDAVHNTEANKQVENHVHEEQYSKNATAMKPIHEKNEVEADLSRHTSRTLSDSGKSTSDNSLASPMQKVTRKRRKNELASILSDQLLESFKEVDKSKLNDLKLLHDITCQTPYVKFSLEQIPQLAKRKSNPPKQELFESNVRGVVENEVKLNTSFTGQKNSRSKTPVKKSIWTVQHQMLVNSESISNSDSTKSQRLTFESINDLTGDAEVKQNIPSKVGAPIIMTSLKQSGSNSIKRNRKHTNDRVTPIVGKPDKTPTTKQTVEVKKNVSPTMTRMKNKPKTNETMLGGGNKMQKIVVVDKVNENTGSKKSNKTHSKATKVIRESSDGTVTGNNPASDRTIALEENEMINVGVESVGNIKESIGETESKNEKDAEELFVTLKEGILPEGNLSRKSSEQSSASVIIDPKIQPVRETITRMTRRKSVFVDRDLAQYMCETKPPEVNSFKDDLILTSRRGTRSQGNKSLTLVNNFVEATMKPRDPRRRLVQKRLETEQCNVIPLQETQGAESFKLISYGQTSTGDEACKVTSEGQKIFSDPEEQQVNTSASQKDNSPVRRILTRRASVFVRIPTPELEKSSSSETVVPQSTRSDMNLRTISIETKRIYRRRASIHQLSAELLDQTESKATKNEFENFTKHQEKQPTESTANNRFKMTSKCEPIRGKCDPLFESLLLQTDTSSPSGAKKRTTKNSQIAETFSKLFNIQEEIRLIDSTKRKFKKNNNVNHVPLTKETTNVEQQCVDHQTSVETQNFFSSASNGNSVYQTSEYTNRANNMKYSGSDTAIYCDSGDDNISLACFVARQKYGRGEYSSNLTQPIAAVQPSITTISSTFSNTSKRALSVVDDESTMNTDGMDDAMSVTTDIHHKNVAEVSGRRKRKRLISLRRGNKIQRQKAKAHSEIDKPVVTYNCDLCNKMFKKQDAYNKHRMTLTHIAKLSEQEFLLLQQRSVVSNVSIRPRVHGNASSGMTPLKCDIIDGNEERKNDSKVLSVHEKKAATALLEPTTLEDSVKTLSQEEKLFYECCSMLKESNTDSGGRKLNVTVPLKSIEKEYTNPILESVKKSSVQASPSGSQGVVMNANSAAITDSCFQMFHDPKQPPDLRAVNGPLKGGRNVMSANDNPKNNTKSAATGICFLPASHSSNNNTKIKTKGALKGYDNFKVSIPMTELMMAVCDETSDVIADVNFPAAKDSRLETLADVALCNNITTDFASMSQNHNGEETERLPRENQIKSPNDSLLPTETPVIAAYHFSTSSECGSSTKKEDAIVTQVSTHGSVTDSKCKKRETVEANLSKRMNQQNKPSNRTTRNSRKKAESSSKSTVNITALSVNAERISSDTDIYAFQDSPSEGFAPPSFTSKKYFTALRLPAIPENNAISEDEQLQKSVCIDYDDSQMSSLSFSDRDDFVYGTNTLTDEDEVEDSQVRKNKDEDKSGSNRSPEQMSKNDGKADNKKKCLIMGRIFRKGGNKEKMKNTHGVKDAPNLTFNIGDTAASVSVDTVKKDFDKLFDTLKNADDVDCKSLTNQQITFPSEDAFNNVHHSKLVETWDSEEYDDFHTDDILQMLDDAEMDELEQPMKSSFLVNEAPQKNQTNILHGNSKQEPIERSSDIALGTSSTLGIDVGMDQKCSDIGVVTDYTIRKVMESVILETMSKSSQKTINKNKISRLQNCVANNNESVLCQDIASHGGFPNHKRSIKEINATGASNEILSNLPTSIEDHVLESSVLISSRTITTKFKQKLNSSLQRSTISKLHDRQTRIKPQQLLDKNEKTGNNSLETSKSSLIDNPVYPSTIASQKNTGDAAVSIPNRAEVQSRAQSSSREFKRLYKVVSHSSDTPKCAAIEGENAILPTGVERKNLASGIKERRAPAHKQRKTTVKKMKNVAYDPDSDFEDNIKCKKVKRKLLESDIEGNLKMEKLKSTLNDNTILLPLPRRKRNAGDMLYYWSSTSDEDDGSDSRENIEFESKRMKSSDKIESIITDVIIPNGPSFPTTLSPKPQKAKLIASGPKTSKKPKCDSNTFLMSKNSPPRKKIGKTIKPKTRGTCKAKEPFRKEKNSEKHSSGVCERKKINCFDRMGSLDPSEVEGCETSSSSDQLQQHGWIVGDSHKKLVTLLAHAKGKQDSRKAINQRRK</sequence>
<dbReference type="GO" id="GO:0008270">
    <property type="term" value="F:zinc ion binding"/>
    <property type="evidence" value="ECO:0007669"/>
    <property type="project" value="UniProtKB-KW"/>
</dbReference>
<feature type="compositionally biased region" description="Polar residues" evidence="2">
    <location>
        <begin position="1225"/>
        <end position="1237"/>
    </location>
</feature>
<keyword evidence="6" id="KW-1185">Reference proteome</keyword>
<evidence type="ECO:0000313" key="5">
    <source>
        <dbReference type="EnsemblMetazoa" id="ADAC006174-PA"/>
    </source>
</evidence>
<feature type="region of interest" description="Disordered" evidence="2">
    <location>
        <begin position="2673"/>
        <end position="2704"/>
    </location>
</feature>
<feature type="compositionally biased region" description="Polar residues" evidence="2">
    <location>
        <begin position="2492"/>
        <end position="2508"/>
    </location>
</feature>
<feature type="compositionally biased region" description="Polar residues" evidence="2">
    <location>
        <begin position="4209"/>
        <end position="4221"/>
    </location>
</feature>
<feature type="compositionally biased region" description="Basic and acidic residues" evidence="2">
    <location>
        <begin position="2455"/>
        <end position="2466"/>
    </location>
</feature>
<feature type="region of interest" description="Disordered" evidence="2">
    <location>
        <begin position="31"/>
        <end position="70"/>
    </location>
</feature>
<protein>
    <recommendedName>
        <fullName evidence="3">C2H2-type domain-containing protein</fullName>
    </recommendedName>
</protein>
<reference evidence="5" key="4">
    <citation type="submission" date="2015-06" db="UniProtKB">
        <authorList>
            <consortium name="EnsemblMetazoa"/>
        </authorList>
    </citation>
    <scope>IDENTIFICATION</scope>
</reference>
<evidence type="ECO:0000259" key="3">
    <source>
        <dbReference type="PROSITE" id="PS50157"/>
    </source>
</evidence>
<feature type="compositionally biased region" description="Polar residues" evidence="2">
    <location>
        <begin position="1176"/>
        <end position="1190"/>
    </location>
</feature>
<dbReference type="STRING" id="43151.W5JCR2"/>
<feature type="compositionally biased region" description="Polar residues" evidence="2">
    <location>
        <begin position="4454"/>
        <end position="4464"/>
    </location>
</feature>
<feature type="region of interest" description="Disordered" evidence="2">
    <location>
        <begin position="2409"/>
        <end position="2518"/>
    </location>
</feature>
<feature type="region of interest" description="Disordered" evidence="2">
    <location>
        <begin position="3652"/>
        <end position="3679"/>
    </location>
</feature>
<feature type="compositionally biased region" description="Basic and acidic residues" evidence="2">
    <location>
        <begin position="4483"/>
        <end position="4499"/>
    </location>
</feature>
<feature type="compositionally biased region" description="Polar residues" evidence="2">
    <location>
        <begin position="2105"/>
        <end position="2136"/>
    </location>
</feature>
<dbReference type="InterPro" id="IPR013087">
    <property type="entry name" value="Znf_C2H2_type"/>
</dbReference>
<evidence type="ECO:0000256" key="1">
    <source>
        <dbReference type="PROSITE-ProRule" id="PRU00042"/>
    </source>
</evidence>
<name>W5JCR2_ANODA</name>
<keyword evidence="1" id="KW-0862">Zinc</keyword>
<dbReference type="Proteomes" id="UP000000673">
    <property type="component" value="Unassembled WGS sequence"/>
</dbReference>
<evidence type="ECO:0000256" key="2">
    <source>
        <dbReference type="SAM" id="MobiDB-lite"/>
    </source>
</evidence>
<feature type="compositionally biased region" description="Basic and acidic residues" evidence="2">
    <location>
        <begin position="3658"/>
        <end position="3670"/>
    </location>
</feature>
<feature type="compositionally biased region" description="Basic residues" evidence="2">
    <location>
        <begin position="1147"/>
        <end position="1157"/>
    </location>
</feature>
<feature type="compositionally biased region" description="Basic residues" evidence="2">
    <location>
        <begin position="4465"/>
        <end position="4482"/>
    </location>
</feature>
<keyword evidence="1" id="KW-0863">Zinc-finger</keyword>
<dbReference type="PROSITE" id="PS50157">
    <property type="entry name" value="ZINC_FINGER_C2H2_2"/>
    <property type="match status" value="3"/>
</dbReference>
<accession>W5JCR2</accession>
<feature type="compositionally biased region" description="Polar residues" evidence="2">
    <location>
        <begin position="3734"/>
        <end position="3747"/>
    </location>
</feature>
<dbReference type="EnsemblMetazoa" id="ADAC006174-RA">
    <property type="protein sequence ID" value="ADAC006174-PA"/>
    <property type="gene ID" value="ADAC006174"/>
</dbReference>
<dbReference type="HOGENOM" id="CLU_223897_0_0_1"/>
<feature type="domain" description="C2H2-type" evidence="3">
    <location>
        <begin position="840"/>
        <end position="863"/>
    </location>
</feature>
<feature type="region of interest" description="Disordered" evidence="2">
    <location>
        <begin position="4441"/>
        <end position="4499"/>
    </location>
</feature>
<dbReference type="SMART" id="SM00355">
    <property type="entry name" value="ZnF_C2H2"/>
    <property type="match status" value="5"/>
</dbReference>
<dbReference type="EMBL" id="ADMH02001535">
    <property type="protein sequence ID" value="ETN62142.1"/>
    <property type="molecule type" value="Genomic_DNA"/>
</dbReference>
<feature type="compositionally biased region" description="Basic and acidic residues" evidence="2">
    <location>
        <begin position="2475"/>
        <end position="2488"/>
    </location>
</feature>
<dbReference type="OMA" id="MTLTHIA"/>
<evidence type="ECO:0000313" key="4">
    <source>
        <dbReference type="EMBL" id="ETN62142.1"/>
    </source>
</evidence>
<feature type="region of interest" description="Disordered" evidence="2">
    <location>
        <begin position="3852"/>
        <end position="3890"/>
    </location>
</feature>
<feature type="compositionally biased region" description="Basic and acidic residues" evidence="2">
    <location>
        <begin position="3862"/>
        <end position="3874"/>
    </location>
</feature>
<feature type="region of interest" description="Disordered" evidence="2">
    <location>
        <begin position="1139"/>
        <end position="1237"/>
    </location>
</feature>
<feature type="region of interest" description="Disordered" evidence="2">
    <location>
        <begin position="2105"/>
        <end position="2148"/>
    </location>
</feature>
<proteinExistence type="predicted"/>
<feature type="domain" description="C2H2-type" evidence="3">
    <location>
        <begin position="169"/>
        <end position="197"/>
    </location>
</feature>
<reference evidence="4 6" key="1">
    <citation type="journal article" date="2010" name="BMC Genomics">
        <title>Combination of measures distinguishes pre-miRNAs from other stem-loops in the genome of the newly sequenced Anopheles darlingi.</title>
        <authorList>
            <person name="Mendes N.D."/>
            <person name="Freitas A.T."/>
            <person name="Vasconcelos A.T."/>
            <person name="Sagot M.F."/>
        </authorList>
    </citation>
    <scope>NUCLEOTIDE SEQUENCE</scope>
</reference>
<keyword evidence="1" id="KW-0479">Metal-binding</keyword>
<gene>
    <name evidence="4" type="ORF">AND_006174</name>
</gene>
<dbReference type="FunCoup" id="W5JCR2">
    <property type="interactions" value="26"/>
</dbReference>
<dbReference type="eggNOG" id="ENOG502RZ2I">
    <property type="taxonomic scope" value="Eukaryota"/>
</dbReference>
<dbReference type="VEuPathDB" id="VectorBase:ADAR2_010018"/>
<reference evidence="4" key="2">
    <citation type="submission" date="2010-05" db="EMBL/GenBank/DDBJ databases">
        <authorList>
            <person name="Almeida L.G."/>
            <person name="Nicolas M.F."/>
            <person name="Souza R.C."/>
            <person name="Vasconcelos A.T.R."/>
        </authorList>
    </citation>
    <scope>NUCLEOTIDE SEQUENCE</scope>
</reference>
<feature type="compositionally biased region" description="Polar residues" evidence="2">
    <location>
        <begin position="2409"/>
        <end position="2434"/>
    </location>
</feature>
<feature type="region of interest" description="Disordered" evidence="2">
    <location>
        <begin position="4185"/>
        <end position="4221"/>
    </location>
</feature>
<reference evidence="4" key="3">
    <citation type="journal article" date="2013" name="Nucleic Acids Res.">
        <title>The genome of Anopheles darlingi, the main neotropical malaria vector.</title>
        <authorList>
            <person name="Marinotti O."/>
            <person name="Cerqueira G.C."/>
            <person name="de Almeida L.G."/>
            <person name="Ferro M.I."/>
            <person name="Loreto E.L."/>
            <person name="Zaha A."/>
            <person name="Teixeira S.M."/>
            <person name="Wespiser A.R."/>
            <person name="Almeida E Silva A."/>
            <person name="Schlindwein A.D."/>
            <person name="Pacheco A.C."/>
            <person name="Silva A.L."/>
            <person name="Graveley B.R."/>
            <person name="Walenz B.P."/>
            <person name="Lima Bde A."/>
            <person name="Ribeiro C.A."/>
            <person name="Nunes-Silva C.G."/>
            <person name="de Carvalho C.R."/>
            <person name="Soares C.M."/>
            <person name="de Menezes C.B."/>
            <person name="Matiolli C."/>
            <person name="Caffrey D."/>
            <person name="Araujo D.A."/>
            <person name="de Oliveira D.M."/>
            <person name="Golenbock D."/>
            <person name="Grisard E.C."/>
            <person name="Fantinatti-Garboggini F."/>
            <person name="de Carvalho F.M."/>
            <person name="Barcellos F.G."/>
            <person name="Prosdocimi F."/>
            <person name="May G."/>
            <person name="Azevedo Junior G.M."/>
            <person name="Guimaraes G.M."/>
            <person name="Goldman G.H."/>
            <person name="Padilha I.Q."/>
            <person name="Batista Jda S."/>
            <person name="Ferro J.A."/>
            <person name="Ribeiro J.M."/>
            <person name="Fietto J.L."/>
            <person name="Dabbas K.M."/>
            <person name="Cerdeira L."/>
            <person name="Agnez-Lima L.F."/>
            <person name="Brocchi M."/>
            <person name="de Carvalho M.O."/>
            <person name="Teixeira Mde M."/>
            <person name="Diniz Maia Mde M."/>
            <person name="Goldman M.H."/>
            <person name="Cruz Schneider M.P."/>
            <person name="Felipe M.S."/>
            <person name="Hungria M."/>
            <person name="Nicolas M.F."/>
            <person name="Pereira M."/>
            <person name="Montes M.A."/>
            <person name="Cantao M.E."/>
            <person name="Vincentz M."/>
            <person name="Rafael M.S."/>
            <person name="Silverman N."/>
            <person name="Stoco P.H."/>
            <person name="Souza R.C."/>
            <person name="Vicentini R."/>
            <person name="Gazzinelli R.T."/>
            <person name="Neves Rde O."/>
            <person name="Silva R."/>
            <person name="Astolfi-Filho S."/>
            <person name="Maciel T.E."/>
            <person name="Urmenyi T.P."/>
            <person name="Tadei W.P."/>
            <person name="Camargo E.P."/>
            <person name="de Vasconcelos A.T."/>
        </authorList>
    </citation>
    <scope>NUCLEOTIDE SEQUENCE</scope>
</reference>
<feature type="domain" description="C2H2-type" evidence="3">
    <location>
        <begin position="3350"/>
        <end position="3379"/>
    </location>
</feature>